<reference evidence="1 2" key="1">
    <citation type="submission" date="2019-10" db="EMBL/GenBank/DDBJ databases">
        <title>Actinomadura rubteroloni sp. nov. and Actinomadura macrotermitis sp. nov., isolated from the gut of fungus growing-termite Macrotermes natalensis.</title>
        <authorList>
            <person name="Benndorf R."/>
            <person name="Martin K."/>
            <person name="Kuefner M."/>
            <person name="De Beer W."/>
            <person name="Kaster A.-K."/>
            <person name="Vollmers J."/>
            <person name="Poulsen M."/>
            <person name="Beemelmanns C."/>
        </authorList>
    </citation>
    <scope>NUCLEOTIDE SEQUENCE [LARGE SCALE GENOMIC DNA]</scope>
    <source>
        <strain evidence="1 2">RB68</strain>
    </source>
</reference>
<organism evidence="1 2">
    <name type="scientific">Actinomadura macrotermitis</name>
    <dbReference type="NCBI Taxonomy" id="2585200"/>
    <lineage>
        <taxon>Bacteria</taxon>
        <taxon>Bacillati</taxon>
        <taxon>Actinomycetota</taxon>
        <taxon>Actinomycetes</taxon>
        <taxon>Streptosporangiales</taxon>
        <taxon>Thermomonosporaceae</taxon>
        <taxon>Actinomadura</taxon>
    </lineage>
</organism>
<evidence type="ECO:0000313" key="1">
    <source>
        <dbReference type="EMBL" id="MQY07258.1"/>
    </source>
</evidence>
<gene>
    <name evidence="1" type="ORF">ACRB68_53580</name>
</gene>
<comment type="caution">
    <text evidence="1">The sequence shown here is derived from an EMBL/GenBank/DDBJ whole genome shotgun (WGS) entry which is preliminary data.</text>
</comment>
<dbReference type="AlphaFoldDB" id="A0A7K0C1B5"/>
<evidence type="ECO:0000313" key="2">
    <source>
        <dbReference type="Proteomes" id="UP000487268"/>
    </source>
</evidence>
<keyword evidence="2" id="KW-1185">Reference proteome</keyword>
<dbReference type="Proteomes" id="UP000487268">
    <property type="component" value="Unassembled WGS sequence"/>
</dbReference>
<dbReference type="RefSeq" id="WP_153536957.1">
    <property type="nucleotide sequence ID" value="NZ_WEGH01000003.1"/>
</dbReference>
<proteinExistence type="predicted"/>
<name>A0A7K0C1B5_9ACTN</name>
<accession>A0A7K0C1B5</accession>
<protein>
    <submittedName>
        <fullName evidence="1">Uncharacterized protein</fullName>
    </submittedName>
</protein>
<sequence>MCLLPLDDAPDPRDEAIAQIGTDLAEGYLDSEEAFQRLLDLGHTPAGAQRRITDWLTYRPDPAQET</sequence>
<dbReference type="EMBL" id="WEGH01000003">
    <property type="protein sequence ID" value="MQY07258.1"/>
    <property type="molecule type" value="Genomic_DNA"/>
</dbReference>